<protein>
    <submittedName>
        <fullName evidence="2">Uncharacterized protein</fullName>
    </submittedName>
</protein>
<reference evidence="2" key="1">
    <citation type="submission" date="2019-03" db="EMBL/GenBank/DDBJ databases">
        <title>Improved annotation for the trematode Fasciola hepatica.</title>
        <authorList>
            <person name="Choi Y.-J."/>
            <person name="Martin J."/>
            <person name="Mitreva M."/>
        </authorList>
    </citation>
    <scope>NUCLEOTIDE SEQUENCE [LARGE SCALE GENOMIC DNA]</scope>
</reference>
<evidence type="ECO:0000256" key="1">
    <source>
        <dbReference type="SAM" id="MobiDB-lite"/>
    </source>
</evidence>
<gene>
    <name evidence="2" type="ORF">D915_007025</name>
</gene>
<evidence type="ECO:0000313" key="3">
    <source>
        <dbReference type="Proteomes" id="UP000230066"/>
    </source>
</evidence>
<dbReference type="Proteomes" id="UP000230066">
    <property type="component" value="Unassembled WGS sequence"/>
</dbReference>
<keyword evidence="3" id="KW-1185">Reference proteome</keyword>
<dbReference type="AlphaFoldDB" id="A0A4E0RNL3"/>
<dbReference type="EMBL" id="JXXN02002878">
    <property type="protein sequence ID" value="THD22267.1"/>
    <property type="molecule type" value="Genomic_DNA"/>
</dbReference>
<comment type="caution">
    <text evidence="2">The sequence shown here is derived from an EMBL/GenBank/DDBJ whole genome shotgun (WGS) entry which is preliminary data.</text>
</comment>
<feature type="region of interest" description="Disordered" evidence="1">
    <location>
        <begin position="146"/>
        <end position="167"/>
    </location>
</feature>
<name>A0A4E0RNL3_FASHE</name>
<evidence type="ECO:0000313" key="2">
    <source>
        <dbReference type="EMBL" id="THD22267.1"/>
    </source>
</evidence>
<proteinExistence type="predicted"/>
<feature type="compositionally biased region" description="Basic and acidic residues" evidence="1">
    <location>
        <begin position="155"/>
        <end position="167"/>
    </location>
</feature>
<organism evidence="2 3">
    <name type="scientific">Fasciola hepatica</name>
    <name type="common">Liver fluke</name>
    <dbReference type="NCBI Taxonomy" id="6192"/>
    <lineage>
        <taxon>Eukaryota</taxon>
        <taxon>Metazoa</taxon>
        <taxon>Spiralia</taxon>
        <taxon>Lophotrochozoa</taxon>
        <taxon>Platyhelminthes</taxon>
        <taxon>Trematoda</taxon>
        <taxon>Digenea</taxon>
        <taxon>Plagiorchiida</taxon>
        <taxon>Echinostomata</taxon>
        <taxon>Echinostomatoidea</taxon>
        <taxon>Fasciolidae</taxon>
        <taxon>Fasciola</taxon>
    </lineage>
</organism>
<sequence length="293" mass="32836">MEHKDLNANRRIKSNLVDGKLPDIDYTLMKMKNLDDLNGETNPLGGRHVLQCSANSTGALDTVSPLSNEQLLGLARNSCSSVYSHRCTTGSRRLVSPTQVVHTTPDRLAQTMHMQQRLYQMRLDIISRPVQSNDAQQKQIQPREIKNWPNSCTPSDKDHLTWDDNDTKPDGRLSGRWIVRRRTDGTRYITRRCSNKESTFKSPKHRPHSAICIHSNPSSRICSSDQNCAPSPIRSRFPSAPTGGLLGATVWTETVRTRSSSTSKSSSFRSRKVLVPQLILDDTSDTLLSVTTL</sequence>
<accession>A0A4E0RNL3</accession>